<proteinExistence type="inferred from homology"/>
<name>A0A7X0MJ87_9SPHI</name>
<dbReference type="PROSITE" id="PS51898">
    <property type="entry name" value="TYR_RECOMBINASE"/>
    <property type="match status" value="1"/>
</dbReference>
<evidence type="ECO:0000313" key="5">
    <source>
        <dbReference type="EMBL" id="MBB6501212.1"/>
    </source>
</evidence>
<dbReference type="Gene3D" id="1.10.150.130">
    <property type="match status" value="1"/>
</dbReference>
<gene>
    <name evidence="5" type="ORF">HDF25_003375</name>
</gene>
<dbReference type="GO" id="GO:0006310">
    <property type="term" value="P:DNA recombination"/>
    <property type="evidence" value="ECO:0007669"/>
    <property type="project" value="UniProtKB-KW"/>
</dbReference>
<dbReference type="Gene3D" id="1.10.443.10">
    <property type="entry name" value="Intergrase catalytic core"/>
    <property type="match status" value="1"/>
</dbReference>
<reference evidence="5 6" key="1">
    <citation type="submission" date="2020-08" db="EMBL/GenBank/DDBJ databases">
        <title>Genomic Encyclopedia of Type Strains, Phase IV (KMG-V): Genome sequencing to study the core and pangenomes of soil and plant-associated prokaryotes.</title>
        <authorList>
            <person name="Whitman W."/>
        </authorList>
    </citation>
    <scope>NUCLEOTIDE SEQUENCE [LARGE SCALE GENOMIC DNA]</scope>
    <source>
        <strain evidence="5 6">M2T3</strain>
    </source>
</reference>
<comment type="similarity">
    <text evidence="1">Belongs to the 'phage' integrase family.</text>
</comment>
<dbReference type="PANTHER" id="PTHR30349">
    <property type="entry name" value="PHAGE INTEGRASE-RELATED"/>
    <property type="match status" value="1"/>
</dbReference>
<comment type="caution">
    <text evidence="5">The sequence shown here is derived from an EMBL/GenBank/DDBJ whole genome shotgun (WGS) entry which is preliminary data.</text>
</comment>
<protein>
    <submittedName>
        <fullName evidence="5">Integrase</fullName>
    </submittedName>
</protein>
<dbReference type="CDD" id="cd01185">
    <property type="entry name" value="INTN1_C_like"/>
    <property type="match status" value="1"/>
</dbReference>
<evidence type="ECO:0000256" key="3">
    <source>
        <dbReference type="ARBA" id="ARBA00023172"/>
    </source>
</evidence>
<accession>A0A7X0MJ87</accession>
<dbReference type="InterPro" id="IPR050090">
    <property type="entry name" value="Tyrosine_recombinase_XerCD"/>
</dbReference>
<dbReference type="GO" id="GO:0003677">
    <property type="term" value="F:DNA binding"/>
    <property type="evidence" value="ECO:0007669"/>
    <property type="project" value="UniProtKB-KW"/>
</dbReference>
<dbReference type="InterPro" id="IPR013762">
    <property type="entry name" value="Integrase-like_cat_sf"/>
</dbReference>
<feature type="domain" description="Tyr recombinase" evidence="4">
    <location>
        <begin position="220"/>
        <end position="398"/>
    </location>
</feature>
<dbReference type="InterPro" id="IPR002104">
    <property type="entry name" value="Integrase_catalytic"/>
</dbReference>
<dbReference type="InterPro" id="IPR025269">
    <property type="entry name" value="SAM-like_dom"/>
</dbReference>
<keyword evidence="2" id="KW-0238">DNA-binding</keyword>
<dbReference type="InterPro" id="IPR035386">
    <property type="entry name" value="Arm-DNA-bind_5"/>
</dbReference>
<dbReference type="RefSeq" id="WP_184626720.1">
    <property type="nucleotide sequence ID" value="NZ_JACHCC010000008.1"/>
</dbReference>
<dbReference type="EMBL" id="JACHCC010000008">
    <property type="protein sequence ID" value="MBB6501212.1"/>
    <property type="molecule type" value="Genomic_DNA"/>
</dbReference>
<dbReference type="InterPro" id="IPR011010">
    <property type="entry name" value="DNA_brk_join_enz"/>
</dbReference>
<evidence type="ECO:0000256" key="2">
    <source>
        <dbReference type="ARBA" id="ARBA00023125"/>
    </source>
</evidence>
<evidence type="ECO:0000259" key="4">
    <source>
        <dbReference type="PROSITE" id="PS51898"/>
    </source>
</evidence>
<keyword evidence="3" id="KW-0233">DNA recombination</keyword>
<evidence type="ECO:0000313" key="6">
    <source>
        <dbReference type="Proteomes" id="UP000521017"/>
    </source>
</evidence>
<dbReference type="Proteomes" id="UP000521017">
    <property type="component" value="Unassembled WGS sequence"/>
</dbReference>
<dbReference type="AlphaFoldDB" id="A0A7X0MJ87"/>
<evidence type="ECO:0000256" key="1">
    <source>
        <dbReference type="ARBA" id="ARBA00008857"/>
    </source>
</evidence>
<dbReference type="GO" id="GO:0015074">
    <property type="term" value="P:DNA integration"/>
    <property type="evidence" value="ECO:0007669"/>
    <property type="project" value="InterPro"/>
</dbReference>
<dbReference type="PANTHER" id="PTHR30349:SF64">
    <property type="entry name" value="PROPHAGE INTEGRASE INTD-RELATED"/>
    <property type="match status" value="1"/>
</dbReference>
<dbReference type="SUPFAM" id="SSF56349">
    <property type="entry name" value="DNA breaking-rejoining enzymes"/>
    <property type="match status" value="1"/>
</dbReference>
<organism evidence="5 6">
    <name type="scientific">Pedobacter cryoconitis</name>
    <dbReference type="NCBI Taxonomy" id="188932"/>
    <lineage>
        <taxon>Bacteria</taxon>
        <taxon>Pseudomonadati</taxon>
        <taxon>Bacteroidota</taxon>
        <taxon>Sphingobacteriia</taxon>
        <taxon>Sphingobacteriales</taxon>
        <taxon>Sphingobacteriaceae</taxon>
        <taxon>Pedobacter</taxon>
    </lineage>
</organism>
<sequence>MKTSFSLLFYLKKPKNYIKGAVPVYLRITVDGKRAELATSRDCEPELWNTKAGHMTGTKGDTKTFNTYLDKMKAGVTTSHTLLCGEDVEITSEAIKSKYLGKAEKTHTICEAIKIHNKNMKELVEKDDYAEGTLKRFEILERHVKDYLLYKYQKSDLNIRHIDHEFIDGFDFYLHTSKDNGANTASKHLKNLGKIVRICMKNKWISSDPFFGYKLKSKLVQREYLTKDELQRIADKNFTTVRLSQVRDFFLFSCYTGLSYSDVQKLKLSDIRIGNDGERWLFSYRKKTGTRVAVPLLPLAGDILDRYKDHPFCINQNKALPISTNQKMNEYLTEIAVLSDVVKTLGNRIAKRTFATTVTLLNGVPIESVSKMMGHTNIRTTQLYAKMLDEKVGKDMAPLRAMFATSIEVDIKAMEAKITATLPDLNLSLAQYNQAI</sequence>
<dbReference type="Pfam" id="PF13102">
    <property type="entry name" value="Phage_int_SAM_5"/>
    <property type="match status" value="1"/>
</dbReference>
<dbReference type="Pfam" id="PF00589">
    <property type="entry name" value="Phage_integrase"/>
    <property type="match status" value="1"/>
</dbReference>
<dbReference type="InterPro" id="IPR010998">
    <property type="entry name" value="Integrase_recombinase_N"/>
</dbReference>
<dbReference type="Pfam" id="PF17293">
    <property type="entry name" value="Arm-DNA-bind_5"/>
    <property type="match status" value="1"/>
</dbReference>